<organism evidence="3 4">
    <name type="scientific">Obba rivulosa</name>
    <dbReference type="NCBI Taxonomy" id="1052685"/>
    <lineage>
        <taxon>Eukaryota</taxon>
        <taxon>Fungi</taxon>
        <taxon>Dikarya</taxon>
        <taxon>Basidiomycota</taxon>
        <taxon>Agaricomycotina</taxon>
        <taxon>Agaricomycetes</taxon>
        <taxon>Polyporales</taxon>
        <taxon>Gelatoporiaceae</taxon>
        <taxon>Obba</taxon>
    </lineage>
</organism>
<gene>
    <name evidence="3" type="ORF">OBBRIDRAFT_815252</name>
</gene>
<dbReference type="GO" id="GO:0016788">
    <property type="term" value="F:hydrolase activity, acting on ester bonds"/>
    <property type="evidence" value="ECO:0007669"/>
    <property type="project" value="InterPro"/>
</dbReference>
<dbReference type="PANTHER" id="PTHR45648">
    <property type="entry name" value="GDSL LIPASE/ACYLHYDROLASE FAMILY PROTEIN (AFU_ORTHOLOGUE AFUA_4G14700)"/>
    <property type="match status" value="1"/>
</dbReference>
<proteinExistence type="predicted"/>
<feature type="chain" id="PRO_5034670466" evidence="2">
    <location>
        <begin position="22"/>
        <end position="320"/>
    </location>
</feature>
<dbReference type="PANTHER" id="PTHR45648:SF22">
    <property type="entry name" value="GDSL LIPASE_ACYLHYDROLASE FAMILY PROTEIN (AFU_ORTHOLOGUE AFUA_4G14700)"/>
    <property type="match status" value="1"/>
</dbReference>
<dbReference type="EMBL" id="KV722614">
    <property type="protein sequence ID" value="OCH85023.1"/>
    <property type="molecule type" value="Genomic_DNA"/>
</dbReference>
<sequence length="320" mass="35216">MAIFVLLIAAALIACALPSEAAGPSPNQIKRLVTFGDSYSDVVLAGDNGTAWPIWTAIYGDFTLYPFARAGATCSQSLTPRVFPPVFQSQLPTYFAEVANHSISVPPEETVYTLWIGTNDVGVGELIDGQQNPGVTLVDTIQCKMDWITTLYETGARNFIMQNMLNLQDVILYQADSYPNKYWTAERNTSEWHIFMTELVASANKLTELMLKDLAPTLPGAHIGLFDSHKLFTDIHNNPSKYLNGTVPFNVTGAISSCVYPLNSNISAVTPDCTNAEGSAQDSYLWFDELHPSQQSDRVLARELTAGIKQQSSEFLTWLT</sequence>
<dbReference type="Proteomes" id="UP000250043">
    <property type="component" value="Unassembled WGS sequence"/>
</dbReference>
<name>A0A8E2AIA4_9APHY</name>
<dbReference type="OrthoDB" id="1600564at2759"/>
<dbReference type="Pfam" id="PF00657">
    <property type="entry name" value="Lipase_GDSL"/>
    <property type="match status" value="1"/>
</dbReference>
<dbReference type="SUPFAM" id="SSF52266">
    <property type="entry name" value="SGNH hydrolase"/>
    <property type="match status" value="1"/>
</dbReference>
<keyword evidence="2" id="KW-0732">Signal</keyword>
<evidence type="ECO:0000256" key="2">
    <source>
        <dbReference type="SAM" id="SignalP"/>
    </source>
</evidence>
<dbReference type="InterPro" id="IPR036514">
    <property type="entry name" value="SGNH_hydro_sf"/>
</dbReference>
<reference evidence="3 4" key="1">
    <citation type="submission" date="2016-07" db="EMBL/GenBank/DDBJ databases">
        <title>Draft genome of the white-rot fungus Obba rivulosa 3A-2.</title>
        <authorList>
            <consortium name="DOE Joint Genome Institute"/>
            <person name="Miettinen O."/>
            <person name="Riley R."/>
            <person name="Acob R."/>
            <person name="Barry K."/>
            <person name="Cullen D."/>
            <person name="De Vries R."/>
            <person name="Hainaut M."/>
            <person name="Hatakka A."/>
            <person name="Henrissat B."/>
            <person name="Hilden K."/>
            <person name="Kuo R."/>
            <person name="Labutti K."/>
            <person name="Lipzen A."/>
            <person name="Makela M.R."/>
            <person name="Sandor L."/>
            <person name="Spatafora J.W."/>
            <person name="Grigoriev I.V."/>
            <person name="Hibbett D.S."/>
        </authorList>
    </citation>
    <scope>NUCLEOTIDE SEQUENCE [LARGE SCALE GENOMIC DNA]</scope>
    <source>
        <strain evidence="3 4">3A-2</strain>
    </source>
</reference>
<protein>
    <submittedName>
        <fullName evidence="3">GDSL lipase/acylhydrolase</fullName>
    </submittedName>
</protein>
<dbReference type="AlphaFoldDB" id="A0A8E2AIA4"/>
<dbReference type="InterPro" id="IPR001087">
    <property type="entry name" value="GDSL"/>
</dbReference>
<evidence type="ECO:0000313" key="3">
    <source>
        <dbReference type="EMBL" id="OCH85023.1"/>
    </source>
</evidence>
<evidence type="ECO:0000313" key="4">
    <source>
        <dbReference type="Proteomes" id="UP000250043"/>
    </source>
</evidence>
<dbReference type="Gene3D" id="3.40.50.1110">
    <property type="entry name" value="SGNH hydrolase"/>
    <property type="match status" value="1"/>
</dbReference>
<dbReference type="InterPro" id="IPR051058">
    <property type="entry name" value="GDSL_Est/Lipase"/>
</dbReference>
<keyword evidence="4" id="KW-1185">Reference proteome</keyword>
<accession>A0A8E2AIA4</accession>
<evidence type="ECO:0000256" key="1">
    <source>
        <dbReference type="ARBA" id="ARBA00022801"/>
    </source>
</evidence>
<keyword evidence="1 3" id="KW-0378">Hydrolase</keyword>
<feature type="signal peptide" evidence="2">
    <location>
        <begin position="1"/>
        <end position="21"/>
    </location>
</feature>